<dbReference type="OrthoDB" id="9908at2"/>
<dbReference type="GO" id="GO:0007155">
    <property type="term" value="P:cell adhesion"/>
    <property type="evidence" value="ECO:0007669"/>
    <property type="project" value="InterPro"/>
</dbReference>
<comment type="function">
    <text evidence="5">Required for morphogenesis and for the elongation of the flagellar filament by facilitating polymerization of the flagellin monomers at the tip of growing filament. Forms a capping structure, which prevents flagellin subunits (transported through the central channel of the flagellum) from leaking out without polymerization at the distal end.</text>
</comment>
<comment type="subunit">
    <text evidence="2 5">Homopentamer.</text>
</comment>
<keyword evidence="5" id="KW-0964">Secreted</keyword>
<dbReference type="KEGG" id="pmx:PERMA_1618"/>
<dbReference type="Pfam" id="PF07195">
    <property type="entry name" value="FliD_C"/>
    <property type="match status" value="1"/>
</dbReference>
<evidence type="ECO:0000256" key="1">
    <source>
        <dbReference type="ARBA" id="ARBA00009764"/>
    </source>
</evidence>
<dbReference type="RefSeq" id="WP_015898892.1">
    <property type="nucleotide sequence ID" value="NC_012440.1"/>
</dbReference>
<keyword evidence="8" id="KW-0969">Cilium</keyword>
<dbReference type="HOGENOM" id="CLU_051679_0_0_0"/>
<dbReference type="GO" id="GO:0009424">
    <property type="term" value="C:bacterial-type flagellum hook"/>
    <property type="evidence" value="ECO:0007669"/>
    <property type="project" value="UniProtKB-UniRule"/>
</dbReference>
<dbReference type="PANTHER" id="PTHR30288">
    <property type="entry name" value="FLAGELLAR CAP/ASSEMBLY PROTEIN FLID"/>
    <property type="match status" value="1"/>
</dbReference>
<dbReference type="eggNOG" id="COG1345">
    <property type="taxonomic scope" value="Bacteria"/>
</dbReference>
<dbReference type="GO" id="GO:0009421">
    <property type="term" value="C:bacterial-type flagellum filament cap"/>
    <property type="evidence" value="ECO:0007669"/>
    <property type="project" value="InterPro"/>
</dbReference>
<name>C0QRT8_PERMH</name>
<evidence type="ECO:0000259" key="6">
    <source>
        <dbReference type="Pfam" id="PF02465"/>
    </source>
</evidence>
<keyword evidence="3" id="KW-0175">Coiled coil</keyword>
<keyword evidence="8" id="KW-0966">Cell projection</keyword>
<feature type="domain" description="Flagellar hook-associated protein 2 N-terminal" evidence="6">
    <location>
        <begin position="13"/>
        <end position="110"/>
    </location>
</feature>
<evidence type="ECO:0000256" key="3">
    <source>
        <dbReference type="ARBA" id="ARBA00023054"/>
    </source>
</evidence>
<dbReference type="AlphaFoldDB" id="C0QRT8"/>
<dbReference type="PaxDb" id="123214-PERMA_1618"/>
<evidence type="ECO:0000256" key="4">
    <source>
        <dbReference type="ARBA" id="ARBA00023143"/>
    </source>
</evidence>
<dbReference type="InterPro" id="IPR040026">
    <property type="entry name" value="FliD"/>
</dbReference>
<keyword evidence="4 5" id="KW-0975">Bacterial flagellum</keyword>
<evidence type="ECO:0000313" key="8">
    <source>
        <dbReference type="EMBL" id="ACO04788.1"/>
    </source>
</evidence>
<dbReference type="PANTHER" id="PTHR30288:SF0">
    <property type="entry name" value="FLAGELLAR HOOK-ASSOCIATED PROTEIN 2"/>
    <property type="match status" value="1"/>
</dbReference>
<gene>
    <name evidence="8" type="ordered locus">PERMA_1618</name>
</gene>
<keyword evidence="8" id="KW-0282">Flagellum</keyword>
<reference evidence="8 9" key="1">
    <citation type="journal article" date="2009" name="J. Bacteriol.">
        <title>Complete and draft genome sequences of six members of the Aquificales.</title>
        <authorList>
            <person name="Reysenbach A.L."/>
            <person name="Hamamura N."/>
            <person name="Podar M."/>
            <person name="Griffiths E."/>
            <person name="Ferreira S."/>
            <person name="Hochstein R."/>
            <person name="Heidelberg J."/>
            <person name="Johnson J."/>
            <person name="Mead D."/>
            <person name="Pohorille A."/>
            <person name="Sarmiento M."/>
            <person name="Schweighofer K."/>
            <person name="Seshadri R."/>
            <person name="Voytek M.A."/>
        </authorList>
    </citation>
    <scope>NUCLEOTIDE SEQUENCE [LARGE SCALE GENOMIC DNA]</scope>
    <source>
        <strain evidence="9">DSM 14350 / EX-H1</strain>
    </source>
</reference>
<keyword evidence="9" id="KW-1185">Reference proteome</keyword>
<evidence type="ECO:0000256" key="2">
    <source>
        <dbReference type="ARBA" id="ARBA00011255"/>
    </source>
</evidence>
<dbReference type="EMBL" id="CP001230">
    <property type="protein sequence ID" value="ACO04788.1"/>
    <property type="molecule type" value="Genomic_DNA"/>
</dbReference>
<comment type="similarity">
    <text evidence="1 5">Belongs to the FliD family.</text>
</comment>
<dbReference type="Pfam" id="PF02465">
    <property type="entry name" value="FliD_N"/>
    <property type="match status" value="1"/>
</dbReference>
<dbReference type="GO" id="GO:0071973">
    <property type="term" value="P:bacterial-type flagellum-dependent cell motility"/>
    <property type="evidence" value="ECO:0007669"/>
    <property type="project" value="TreeGrafter"/>
</dbReference>
<proteinExistence type="inferred from homology"/>
<feature type="domain" description="Flagellar hook-associated protein 2 C-terminal" evidence="7">
    <location>
        <begin position="221"/>
        <end position="423"/>
    </location>
</feature>
<evidence type="ECO:0000313" key="9">
    <source>
        <dbReference type="Proteomes" id="UP000001366"/>
    </source>
</evidence>
<dbReference type="GO" id="GO:0005576">
    <property type="term" value="C:extracellular region"/>
    <property type="evidence" value="ECO:0007669"/>
    <property type="project" value="UniProtKB-SubCell"/>
</dbReference>
<evidence type="ECO:0000259" key="7">
    <source>
        <dbReference type="Pfam" id="PF07195"/>
    </source>
</evidence>
<organism evidence="8 9">
    <name type="scientific">Persephonella marina (strain DSM 14350 / EX-H1)</name>
    <dbReference type="NCBI Taxonomy" id="123214"/>
    <lineage>
        <taxon>Bacteria</taxon>
        <taxon>Pseudomonadati</taxon>
        <taxon>Aquificota</taxon>
        <taxon>Aquificia</taxon>
        <taxon>Aquificales</taxon>
        <taxon>Hydrogenothermaceae</taxon>
        <taxon>Persephonella</taxon>
    </lineage>
</organism>
<accession>C0QRT8</accession>
<sequence length="442" mass="48857">MAGEIYFSNLAGNFDYQQILDQVQYIKSQQILLLQEREAHIQSKKDAITNYRTLIKDLQGIFEDLVSPTLFAEKSVSISDETALSVTITDPTQVSESNLDISVLQLAKNDVWLTGGGVADKNAAITSLSAGSLTVSYQGTDYTINYDNTDSLQSIVDKLNTQFQSNNANLSASLFFDGVNYRLMIKGLDTGAGNTVTITDSLTGAGSLTDALGGFNNVQTAQNAQISIYGTTVESSTNTFDSVLPGVVIEAKSVTASPVNVTIGKDYQPFKDKLQEFISKYNEIVDFVQTNTSKEGVLSGDYTLQSIRSQIFNGLTPLMELGIINVDKDTGHLSIDNTELDNKLQTEPSTVQTKISDLDNNLRDYFYSVLDPYGPLKSKEKGYDRQIEAIEKKIEIDTKRIDAEIEILRKQFIALQVYMAEMEDLRLRLSSLFTNQTTQQTQ</sequence>
<protein>
    <recommendedName>
        <fullName evidence="5">Flagellar hook-associated protein 2</fullName>
        <shortName evidence="5">HAP2</shortName>
    </recommendedName>
    <alternativeName>
        <fullName evidence="5">Flagellar cap protein</fullName>
    </alternativeName>
</protein>
<dbReference type="InterPro" id="IPR003481">
    <property type="entry name" value="FliD_N"/>
</dbReference>
<comment type="subcellular location">
    <subcellularLocation>
        <location evidence="5">Secreted</location>
    </subcellularLocation>
    <subcellularLocation>
        <location evidence="5">Bacterial flagellum</location>
    </subcellularLocation>
</comment>
<dbReference type="Proteomes" id="UP000001366">
    <property type="component" value="Chromosome"/>
</dbReference>
<dbReference type="STRING" id="123214.PERMA_1618"/>
<evidence type="ECO:0000256" key="5">
    <source>
        <dbReference type="RuleBase" id="RU362066"/>
    </source>
</evidence>
<dbReference type="InterPro" id="IPR010809">
    <property type="entry name" value="FliD_C"/>
</dbReference>